<dbReference type="Proteomes" id="UP001303160">
    <property type="component" value="Unassembled WGS sequence"/>
</dbReference>
<accession>A0AAN7AVK1</accession>
<dbReference type="EMBL" id="MU863916">
    <property type="protein sequence ID" value="KAK4200679.1"/>
    <property type="molecule type" value="Genomic_DNA"/>
</dbReference>
<dbReference type="SUPFAM" id="SSF109604">
    <property type="entry name" value="HD-domain/PDEase-like"/>
    <property type="match status" value="1"/>
</dbReference>
<gene>
    <name evidence="2" type="ORF">QBC40DRAFT_339624</name>
</gene>
<evidence type="ECO:0000313" key="2">
    <source>
        <dbReference type="EMBL" id="KAK4200679.1"/>
    </source>
</evidence>
<name>A0AAN7AVK1_9PEZI</name>
<sequence>MDTLLSDPLITSVTAYVKEYMKNYDASHDFDHIQRVLSLSHHIHSQTPPSTTGIPPLDLKTIHLSALLHDVGDRKYLQPNEDPTTLIQSVLLSFGSDETLAKKVQEICNAVSYSGEVKNPSHVQSVLAKHPELAVVQDADRLDALGAMGLARMFTFGGAKRSRDLQGTVDHIEDKLVKLEFMMKTEEGKRLARVRTERLRVFQREWREEVGFIEKLGLTTEK</sequence>
<keyword evidence="3" id="KW-1185">Reference proteome</keyword>
<proteinExistence type="predicted"/>
<dbReference type="AlphaFoldDB" id="A0AAN7AVK1"/>
<dbReference type="InterPro" id="IPR003607">
    <property type="entry name" value="HD/PDEase_dom"/>
</dbReference>
<dbReference type="SMART" id="SM00471">
    <property type="entry name" value="HDc"/>
    <property type="match status" value="1"/>
</dbReference>
<dbReference type="CDD" id="cd00077">
    <property type="entry name" value="HDc"/>
    <property type="match status" value="1"/>
</dbReference>
<comment type="caution">
    <text evidence="2">The sequence shown here is derived from an EMBL/GenBank/DDBJ whole genome shotgun (WGS) entry which is preliminary data.</text>
</comment>
<dbReference type="PANTHER" id="PTHR33594:SF1">
    <property type="entry name" value="HD_PDEASE DOMAIN-CONTAINING PROTEIN"/>
    <property type="match status" value="1"/>
</dbReference>
<feature type="domain" description="HD/PDEase" evidence="1">
    <location>
        <begin position="25"/>
        <end position="154"/>
    </location>
</feature>
<dbReference type="InterPro" id="IPR006674">
    <property type="entry name" value="HD_domain"/>
</dbReference>
<reference evidence="2" key="1">
    <citation type="journal article" date="2023" name="Mol. Phylogenet. Evol.">
        <title>Genome-scale phylogeny and comparative genomics of the fungal order Sordariales.</title>
        <authorList>
            <person name="Hensen N."/>
            <person name="Bonometti L."/>
            <person name="Westerberg I."/>
            <person name="Brannstrom I.O."/>
            <person name="Guillou S."/>
            <person name="Cros-Aarteil S."/>
            <person name="Calhoun S."/>
            <person name="Haridas S."/>
            <person name="Kuo A."/>
            <person name="Mondo S."/>
            <person name="Pangilinan J."/>
            <person name="Riley R."/>
            <person name="LaButti K."/>
            <person name="Andreopoulos B."/>
            <person name="Lipzen A."/>
            <person name="Chen C."/>
            <person name="Yan M."/>
            <person name="Daum C."/>
            <person name="Ng V."/>
            <person name="Clum A."/>
            <person name="Steindorff A."/>
            <person name="Ohm R.A."/>
            <person name="Martin F."/>
            <person name="Silar P."/>
            <person name="Natvig D.O."/>
            <person name="Lalanne C."/>
            <person name="Gautier V."/>
            <person name="Ament-Velasquez S.L."/>
            <person name="Kruys A."/>
            <person name="Hutchinson M.I."/>
            <person name="Powell A.J."/>
            <person name="Barry K."/>
            <person name="Miller A.N."/>
            <person name="Grigoriev I.V."/>
            <person name="Debuchy R."/>
            <person name="Gladieux P."/>
            <person name="Hiltunen Thoren M."/>
            <person name="Johannesson H."/>
        </authorList>
    </citation>
    <scope>NUCLEOTIDE SEQUENCE</scope>
    <source>
        <strain evidence="2">CBS 315.58</strain>
    </source>
</reference>
<dbReference type="Gene3D" id="1.10.3210.50">
    <property type="match status" value="1"/>
</dbReference>
<evidence type="ECO:0000313" key="3">
    <source>
        <dbReference type="Proteomes" id="UP001303160"/>
    </source>
</evidence>
<evidence type="ECO:0000259" key="1">
    <source>
        <dbReference type="SMART" id="SM00471"/>
    </source>
</evidence>
<dbReference type="PANTHER" id="PTHR33594">
    <property type="entry name" value="SUPERFAMILY HYDROLASE, PUTATIVE (AFU_ORTHOLOGUE AFUA_1G03035)-RELATED"/>
    <property type="match status" value="1"/>
</dbReference>
<dbReference type="Pfam" id="PF01966">
    <property type="entry name" value="HD"/>
    <property type="match status" value="1"/>
</dbReference>
<organism evidence="2 3">
    <name type="scientific">Triangularia verruculosa</name>
    <dbReference type="NCBI Taxonomy" id="2587418"/>
    <lineage>
        <taxon>Eukaryota</taxon>
        <taxon>Fungi</taxon>
        <taxon>Dikarya</taxon>
        <taxon>Ascomycota</taxon>
        <taxon>Pezizomycotina</taxon>
        <taxon>Sordariomycetes</taxon>
        <taxon>Sordariomycetidae</taxon>
        <taxon>Sordariales</taxon>
        <taxon>Podosporaceae</taxon>
        <taxon>Triangularia</taxon>
    </lineage>
</organism>
<reference evidence="2" key="2">
    <citation type="submission" date="2023-05" db="EMBL/GenBank/DDBJ databases">
        <authorList>
            <consortium name="Lawrence Berkeley National Laboratory"/>
            <person name="Steindorff A."/>
            <person name="Hensen N."/>
            <person name="Bonometti L."/>
            <person name="Westerberg I."/>
            <person name="Brannstrom I.O."/>
            <person name="Guillou S."/>
            <person name="Cros-Aarteil S."/>
            <person name="Calhoun S."/>
            <person name="Haridas S."/>
            <person name="Kuo A."/>
            <person name="Mondo S."/>
            <person name="Pangilinan J."/>
            <person name="Riley R."/>
            <person name="Labutti K."/>
            <person name="Andreopoulos B."/>
            <person name="Lipzen A."/>
            <person name="Chen C."/>
            <person name="Yanf M."/>
            <person name="Daum C."/>
            <person name="Ng V."/>
            <person name="Clum A."/>
            <person name="Ohm R."/>
            <person name="Martin F."/>
            <person name="Silar P."/>
            <person name="Natvig D."/>
            <person name="Lalanne C."/>
            <person name="Gautier V."/>
            <person name="Ament-Velasquez S.L."/>
            <person name="Kruys A."/>
            <person name="Hutchinson M.I."/>
            <person name="Powell A.J."/>
            <person name="Barry K."/>
            <person name="Miller A.N."/>
            <person name="Grigoriev I.V."/>
            <person name="Debuchy R."/>
            <person name="Gladieux P."/>
            <person name="Thoren M.H."/>
            <person name="Johannesson H."/>
        </authorList>
    </citation>
    <scope>NUCLEOTIDE SEQUENCE</scope>
    <source>
        <strain evidence="2">CBS 315.58</strain>
    </source>
</reference>
<protein>
    <recommendedName>
        <fullName evidence="1">HD/PDEase domain-containing protein</fullName>
    </recommendedName>
</protein>